<dbReference type="Proteomes" id="UP000184074">
    <property type="component" value="Unassembled WGS sequence"/>
</dbReference>
<evidence type="ECO:0000313" key="3">
    <source>
        <dbReference type="Proteomes" id="UP000184074"/>
    </source>
</evidence>
<feature type="transmembrane region" description="Helical" evidence="1">
    <location>
        <begin position="20"/>
        <end position="47"/>
    </location>
</feature>
<evidence type="ECO:0000313" key="2">
    <source>
        <dbReference type="EMBL" id="SHG65641.1"/>
    </source>
</evidence>
<evidence type="ECO:0000256" key="1">
    <source>
        <dbReference type="SAM" id="Phobius"/>
    </source>
</evidence>
<gene>
    <name evidence="2" type="ORF">SAMN05444003_0351</name>
</gene>
<accession>A0A1M5LKS0</accession>
<organism evidence="2 3">
    <name type="scientific">Cognatiyoonia sediminum</name>
    <dbReference type="NCBI Taxonomy" id="1508389"/>
    <lineage>
        <taxon>Bacteria</taxon>
        <taxon>Pseudomonadati</taxon>
        <taxon>Pseudomonadota</taxon>
        <taxon>Alphaproteobacteria</taxon>
        <taxon>Rhodobacterales</taxon>
        <taxon>Paracoccaceae</taxon>
        <taxon>Cognatiyoonia</taxon>
    </lineage>
</organism>
<dbReference type="OrthoDB" id="7161641at2"/>
<proteinExistence type="predicted"/>
<name>A0A1M5LKS0_9RHOB</name>
<keyword evidence="1" id="KW-0472">Membrane</keyword>
<protein>
    <submittedName>
        <fullName evidence="2">AsmA-like C-terminal region</fullName>
    </submittedName>
</protein>
<dbReference type="EMBL" id="FQXB01000001">
    <property type="protein sequence ID" value="SHG65641.1"/>
    <property type="molecule type" value="Genomic_DNA"/>
</dbReference>
<keyword evidence="1" id="KW-0812">Transmembrane</keyword>
<sequence>MTETEQADEPKTKARSKRKVAWHALRSVGLLLFLPVLFALVAAVMLFDRDITAPSWVKSEVSQRAERALAGGSIEFGAINVNVGRDLHPSLRLEDTTLRDANGEVLVNVDEISGLISPRGLVLERAALLQEVVFSGIELTLNRTAEGEVALSFDNTTGPAQTAPDLISLLTQVEQVFEQPALVALEQIELADLSIIYRDDRSDQTWQVESGGVSLDLRGDQLLAVADLPFVQASGEMGLAALDLRQMRSSGQADLAVSIENIRAKDLAAQSSAVSFLANVDAPLTASLHMSIEEGGVFTPIRVALNLDEGVVKTGPNTPGLEFETAQALLSFDPATRIVTFDDVLMSSNWGGLNAQGQLILIGTEQGLPTEIISQFTMREVTLSPPGIFAEPKSIDGASIDLRASLDPFVLDIGQFVVHDAHQPLQAAGRVLVDGQGVTADLDFEVPRIEHTDLRAWWPEGRKVGTREWLTENVSTGVLVDMVGGVRIRPELPAMYSVGFQYEDATVKYLKDLPPLENGSGYASFLDNAFFLSVDEGYIEAPQGGQIDLEGSDLEIRDLRVKGGPIDLNIRGASSITAALSTLDLPPFEFMQKANLPVTLADGLAQFDGLVTFPLKKKLTKPEVAFSFDADLRRVASDRLIPNRSLSAPDLSLAVTADRIELEGDLSVDGVPLNANYAQTFGPDGGRLVSGEVELSQRFLDGFNISLPPGTLRGEGRGTFEIALPKDAPPKFEMTTDLAGVGLSIPALNWSMSERATGLLSISGSLANPVQLDRLEIDGPGLDLVGSVDLSPTGGFERAQFSQLRVGNWLNAPVTLRGRGAGRPAAVQINGGALDLRQASFGGGQSRSGPLDLNFDRLQVTEGIALTDFRGAFDEGVGLSGQFTANINGQTAIRGTLVPQNGRTAMRLQTDDAGRAAAAAGLLRNGVGGVLDLFLIPAEQDGVFDGVLKIERLRIRDAPAMAALLDAISVVGLLQQLDGQGLALEEVDARFRLTPTQLIVTEASAVGPGLGISIDGIYTLASKSMDFQGVISPVYLLNGIGSLLTRKGEGLIGFNFNLTGQTDNPNVLVNPLSALTPGMFRELFRRPPPQVSQ</sequence>
<keyword evidence="3" id="KW-1185">Reference proteome</keyword>
<dbReference type="AlphaFoldDB" id="A0A1M5LKS0"/>
<keyword evidence="1" id="KW-1133">Transmembrane helix</keyword>
<reference evidence="2 3" key="1">
    <citation type="submission" date="2016-11" db="EMBL/GenBank/DDBJ databases">
        <authorList>
            <person name="Jaros S."/>
            <person name="Januszkiewicz K."/>
            <person name="Wedrychowicz H."/>
        </authorList>
    </citation>
    <scope>NUCLEOTIDE SEQUENCE [LARGE SCALE GENOMIC DNA]</scope>
    <source>
        <strain evidence="2 3">DSM 28715</strain>
    </source>
</reference>
<dbReference type="STRING" id="1508389.SAMN05444003_0351"/>
<dbReference type="RefSeq" id="WP_072898808.1">
    <property type="nucleotide sequence ID" value="NZ_FQXB01000001.1"/>
</dbReference>